<dbReference type="STRING" id="933852.A0A0C3ARD6"/>
<dbReference type="PANTHER" id="PTHR36223">
    <property type="entry name" value="BETA-LACTAMASE-TYPE TRANSPEPTIDASE FOLD DOMAIN CONTAINING PROTEIN"/>
    <property type="match status" value="1"/>
</dbReference>
<evidence type="ECO:0000313" key="3">
    <source>
        <dbReference type="EMBL" id="KIM21851.1"/>
    </source>
</evidence>
<feature type="domain" description="DUF7918" evidence="2">
    <location>
        <begin position="7"/>
        <end position="210"/>
    </location>
</feature>
<feature type="region of interest" description="Disordered" evidence="1">
    <location>
        <begin position="162"/>
        <end position="181"/>
    </location>
</feature>
<dbReference type="EMBL" id="KN824370">
    <property type="protein sequence ID" value="KIM21851.1"/>
    <property type="molecule type" value="Genomic_DNA"/>
</dbReference>
<reference evidence="3 4" key="1">
    <citation type="submission" date="2014-04" db="EMBL/GenBank/DDBJ databases">
        <authorList>
            <consortium name="DOE Joint Genome Institute"/>
            <person name="Kuo A."/>
            <person name="Zuccaro A."/>
            <person name="Kohler A."/>
            <person name="Nagy L.G."/>
            <person name="Floudas D."/>
            <person name="Copeland A."/>
            <person name="Barry K.W."/>
            <person name="Cichocki N."/>
            <person name="Veneault-Fourrey C."/>
            <person name="LaButti K."/>
            <person name="Lindquist E.A."/>
            <person name="Lipzen A."/>
            <person name="Lundell T."/>
            <person name="Morin E."/>
            <person name="Murat C."/>
            <person name="Sun H."/>
            <person name="Tunlid A."/>
            <person name="Henrissat B."/>
            <person name="Grigoriev I.V."/>
            <person name="Hibbett D.S."/>
            <person name="Martin F."/>
            <person name="Nordberg H.P."/>
            <person name="Cantor M.N."/>
            <person name="Hua S.X."/>
        </authorList>
    </citation>
    <scope>NUCLEOTIDE SEQUENCE [LARGE SCALE GENOMIC DNA]</scope>
    <source>
        <strain evidence="3 4">MAFF 305830</strain>
    </source>
</reference>
<dbReference type="HOGENOM" id="CLU_060356_3_1_1"/>
<feature type="region of interest" description="Disordered" evidence="1">
    <location>
        <begin position="208"/>
        <end position="295"/>
    </location>
</feature>
<dbReference type="AlphaFoldDB" id="A0A0C3ARD6"/>
<dbReference type="Pfam" id="PF25534">
    <property type="entry name" value="DUF7918"/>
    <property type="match status" value="1"/>
</dbReference>
<gene>
    <name evidence="3" type="ORF">M408DRAFT_29231</name>
</gene>
<dbReference type="Proteomes" id="UP000054097">
    <property type="component" value="Unassembled WGS sequence"/>
</dbReference>
<evidence type="ECO:0000313" key="4">
    <source>
        <dbReference type="Proteomes" id="UP000054097"/>
    </source>
</evidence>
<proteinExistence type="predicted"/>
<evidence type="ECO:0000259" key="2">
    <source>
        <dbReference type="Pfam" id="PF25534"/>
    </source>
</evidence>
<dbReference type="OrthoDB" id="3364132at2759"/>
<evidence type="ECO:0000256" key="1">
    <source>
        <dbReference type="SAM" id="MobiDB-lite"/>
    </source>
</evidence>
<organism evidence="3 4">
    <name type="scientific">Serendipita vermifera MAFF 305830</name>
    <dbReference type="NCBI Taxonomy" id="933852"/>
    <lineage>
        <taxon>Eukaryota</taxon>
        <taxon>Fungi</taxon>
        <taxon>Dikarya</taxon>
        <taxon>Basidiomycota</taxon>
        <taxon>Agaricomycotina</taxon>
        <taxon>Agaricomycetes</taxon>
        <taxon>Sebacinales</taxon>
        <taxon>Serendipitaceae</taxon>
        <taxon>Serendipita</taxon>
    </lineage>
</organism>
<dbReference type="InterPro" id="IPR057678">
    <property type="entry name" value="DUF7918"/>
</dbReference>
<dbReference type="PANTHER" id="PTHR36223:SF1">
    <property type="entry name" value="TRANSCRIPTION ELONGATION FACTOR EAF N-TERMINAL DOMAIN-CONTAINING PROTEIN"/>
    <property type="match status" value="1"/>
</dbReference>
<sequence length="295" mass="32804">MPTHKEITVRILCDEKPLEEYAATVNPEPPSSIECWVASQANKAFKVDLQFGPHKKWGWSCHLYCDGEWMRALSYSTHETSGLIGLARSGSSLCPMVFSEIIETASEEAANVSTSPLLGTIKVEVWRIKPKWTTSKSTVSQTKPNLSEEPVHESKKMLGGHRVKLGEPQPGGLGSGRVRLNTTKMDKDPHAVFEFRYRARGMLQALGYAPPAETKSSGIKREAPKDSGSVSTSESDGEEDKLTAQLYVLQQKKEKLRKNKEERRANRRNKRVKVEGNEIEVPPTAKGEVIELSSD</sequence>
<reference evidence="4" key="2">
    <citation type="submission" date="2015-01" db="EMBL/GenBank/DDBJ databases">
        <title>Evolutionary Origins and Diversification of the Mycorrhizal Mutualists.</title>
        <authorList>
            <consortium name="DOE Joint Genome Institute"/>
            <consortium name="Mycorrhizal Genomics Consortium"/>
            <person name="Kohler A."/>
            <person name="Kuo A."/>
            <person name="Nagy L.G."/>
            <person name="Floudas D."/>
            <person name="Copeland A."/>
            <person name="Barry K.W."/>
            <person name="Cichocki N."/>
            <person name="Veneault-Fourrey C."/>
            <person name="LaButti K."/>
            <person name="Lindquist E.A."/>
            <person name="Lipzen A."/>
            <person name="Lundell T."/>
            <person name="Morin E."/>
            <person name="Murat C."/>
            <person name="Riley R."/>
            <person name="Ohm R."/>
            <person name="Sun H."/>
            <person name="Tunlid A."/>
            <person name="Henrissat B."/>
            <person name="Grigoriev I.V."/>
            <person name="Hibbett D.S."/>
            <person name="Martin F."/>
        </authorList>
    </citation>
    <scope>NUCLEOTIDE SEQUENCE [LARGE SCALE GENOMIC DNA]</scope>
    <source>
        <strain evidence="4">MAFF 305830</strain>
    </source>
</reference>
<accession>A0A0C3ARD6</accession>
<keyword evidence="4" id="KW-1185">Reference proteome</keyword>
<name>A0A0C3ARD6_SERVB</name>
<protein>
    <recommendedName>
        <fullName evidence="2">DUF7918 domain-containing protein</fullName>
    </recommendedName>
</protein>